<evidence type="ECO:0000313" key="2">
    <source>
        <dbReference type="EMBL" id="AHD07410.1"/>
    </source>
</evidence>
<dbReference type="Gene3D" id="3.40.630.30">
    <property type="match status" value="1"/>
</dbReference>
<dbReference type="EMBL" id="CP003355">
    <property type="protein sequence ID" value="AHD07410.1"/>
    <property type="molecule type" value="Genomic_DNA"/>
</dbReference>
<evidence type="ECO:0000313" key="3">
    <source>
        <dbReference type="Proteomes" id="UP000029431"/>
    </source>
</evidence>
<evidence type="ECO:0000259" key="1">
    <source>
        <dbReference type="PROSITE" id="PS51186"/>
    </source>
</evidence>
<accession>V9WCG6</accession>
<reference evidence="2 3" key="1">
    <citation type="journal article" date="2014" name="PLoS ONE">
        <title>How to Kill the Honey Bee Larva: Genomic Potential and Virulence Mechanisms of Paenibacillus larvae.</title>
        <authorList>
            <person name="Djukic M."/>
            <person name="Brzuszkiewicz E."/>
            <person name="Funfhaus A."/>
            <person name="Voss J."/>
            <person name="Gollnow K."/>
            <person name="Poppinga L."/>
            <person name="Liesegang H."/>
            <person name="Garcia-Gonzalez E."/>
            <person name="Genersch E."/>
            <person name="Daniel R."/>
        </authorList>
    </citation>
    <scope>NUCLEOTIDE SEQUENCE [LARGE SCALE GENOMIC DNA]</scope>
    <source>
        <strain evidence="2 3">DSM 25430</strain>
    </source>
</reference>
<dbReference type="SUPFAM" id="SSF55729">
    <property type="entry name" value="Acyl-CoA N-acyltransferases (Nat)"/>
    <property type="match status" value="1"/>
</dbReference>
<dbReference type="AlphaFoldDB" id="V9WCG6"/>
<sequence length="162" mass="19052">MKDIQKIARKAWVHTYREIYPIDFIYTFVEYAYSDKHLLKLIRSVLEASPDLFLVAEEEGTGQLLGFIRMAERCMGNYELTHFYVQPDWIGRGVGSSLLGSIIELNPQAEMLTAWVEKENMDTAFFFEKKGFREVTQSTEIILGFPLSHVCYEWHRHIRRTH</sequence>
<dbReference type="eggNOG" id="COG0454">
    <property type="taxonomic scope" value="Bacteria"/>
</dbReference>
<proteinExistence type="predicted"/>
<dbReference type="PROSITE" id="PS51186">
    <property type="entry name" value="GNAT"/>
    <property type="match status" value="1"/>
</dbReference>
<name>V9WCG6_9BACL</name>
<dbReference type="Proteomes" id="UP000029431">
    <property type="component" value="Chromosome"/>
</dbReference>
<keyword evidence="3" id="KW-1185">Reference proteome</keyword>
<dbReference type="PATRIC" id="fig|697284.3.peg.3499"/>
<dbReference type="InterPro" id="IPR000182">
    <property type="entry name" value="GNAT_dom"/>
</dbReference>
<protein>
    <recommendedName>
        <fullName evidence="1">N-acetyltransferase domain-containing protein</fullName>
    </recommendedName>
</protein>
<feature type="domain" description="N-acetyltransferase" evidence="1">
    <location>
        <begin position="1"/>
        <end position="162"/>
    </location>
</feature>
<dbReference type="GO" id="GO:0016747">
    <property type="term" value="F:acyltransferase activity, transferring groups other than amino-acyl groups"/>
    <property type="evidence" value="ECO:0007669"/>
    <property type="project" value="InterPro"/>
</dbReference>
<gene>
    <name evidence="2" type="ORF">ERIC2_c36960</name>
</gene>
<dbReference type="CDD" id="cd04301">
    <property type="entry name" value="NAT_SF"/>
    <property type="match status" value="1"/>
</dbReference>
<dbReference type="HOGENOM" id="CLU_013985_18_3_9"/>
<dbReference type="Pfam" id="PF13508">
    <property type="entry name" value="Acetyltransf_7"/>
    <property type="match status" value="1"/>
</dbReference>
<dbReference type="KEGG" id="plv:ERIC2_c36960"/>
<dbReference type="InterPro" id="IPR016181">
    <property type="entry name" value="Acyl_CoA_acyltransferase"/>
</dbReference>
<organism evidence="2 3">
    <name type="scientific">Paenibacillus larvae subsp. larvae DSM 25430</name>
    <dbReference type="NCBI Taxonomy" id="697284"/>
    <lineage>
        <taxon>Bacteria</taxon>
        <taxon>Bacillati</taxon>
        <taxon>Bacillota</taxon>
        <taxon>Bacilli</taxon>
        <taxon>Bacillales</taxon>
        <taxon>Paenibacillaceae</taxon>
        <taxon>Paenibacillus</taxon>
    </lineage>
</organism>